<gene>
    <name evidence="2" type="ORF">B296_00041633</name>
</gene>
<name>A0A426ZL55_ENSVE</name>
<proteinExistence type="predicted"/>
<evidence type="ECO:0000313" key="2">
    <source>
        <dbReference type="EMBL" id="RRT64729.1"/>
    </source>
</evidence>
<reference evidence="2 3" key="1">
    <citation type="journal article" date="2014" name="Agronomy (Basel)">
        <title>A Draft Genome Sequence for Ensete ventricosum, the Drought-Tolerant Tree Against Hunger.</title>
        <authorList>
            <person name="Harrison J."/>
            <person name="Moore K.A."/>
            <person name="Paszkiewicz K."/>
            <person name="Jones T."/>
            <person name="Grant M."/>
            <person name="Ambacheew D."/>
            <person name="Muzemil S."/>
            <person name="Studholme D.J."/>
        </authorList>
    </citation>
    <scope>NUCLEOTIDE SEQUENCE [LARGE SCALE GENOMIC DNA]</scope>
</reference>
<organism evidence="2 3">
    <name type="scientific">Ensete ventricosum</name>
    <name type="common">Abyssinian banana</name>
    <name type="synonym">Musa ensete</name>
    <dbReference type="NCBI Taxonomy" id="4639"/>
    <lineage>
        <taxon>Eukaryota</taxon>
        <taxon>Viridiplantae</taxon>
        <taxon>Streptophyta</taxon>
        <taxon>Embryophyta</taxon>
        <taxon>Tracheophyta</taxon>
        <taxon>Spermatophyta</taxon>
        <taxon>Magnoliopsida</taxon>
        <taxon>Liliopsida</taxon>
        <taxon>Zingiberales</taxon>
        <taxon>Musaceae</taxon>
        <taxon>Ensete</taxon>
    </lineage>
</organism>
<dbReference type="AlphaFoldDB" id="A0A426ZL55"/>
<accession>A0A426ZL55</accession>
<comment type="caution">
    <text evidence="2">The sequence shown here is derived from an EMBL/GenBank/DDBJ whole genome shotgun (WGS) entry which is preliminary data.</text>
</comment>
<protein>
    <submittedName>
        <fullName evidence="2">Uncharacterized protein</fullName>
    </submittedName>
</protein>
<dbReference type="Proteomes" id="UP000287651">
    <property type="component" value="Unassembled WGS sequence"/>
</dbReference>
<evidence type="ECO:0000313" key="3">
    <source>
        <dbReference type="Proteomes" id="UP000287651"/>
    </source>
</evidence>
<sequence length="149" mass="15952">MEVREMEISRTASGCQHMGLGVREECAVGGARIDSGSTGAAETEGVEEGHKSGTAAVSKPPSPWRGRNDIPNIATVLDSSPCASWEARLYRCLGSAVELWSDRLLGAIRCCEILVSGNPFGRRGFRSTRLVSLQRLGEIARRGASISTF</sequence>
<evidence type="ECO:0000256" key="1">
    <source>
        <dbReference type="SAM" id="MobiDB-lite"/>
    </source>
</evidence>
<dbReference type="EMBL" id="AMZH03006075">
    <property type="protein sequence ID" value="RRT64729.1"/>
    <property type="molecule type" value="Genomic_DNA"/>
</dbReference>
<feature type="region of interest" description="Disordered" evidence="1">
    <location>
        <begin position="33"/>
        <end position="65"/>
    </location>
</feature>